<evidence type="ECO:0000313" key="3">
    <source>
        <dbReference type="EMBL" id="KAA3437935.1"/>
    </source>
</evidence>
<feature type="domain" description="Cupin type-2" evidence="2">
    <location>
        <begin position="76"/>
        <end position="132"/>
    </location>
</feature>
<sequence>MNRFRIRTAVPLVAFALAALFTIGCKEQAPENTGNGETQAIFPKGEAGPAENFTGKAYATSLVASDSTYNTLVGNVYFEPGARSNWHTHPAGQILIITDGEGFHQIKGQPRQTLKKGDVVKCPPNVTHWHGASPEKGMQQMYIIPNTEKGIVQWLHPVSDEEYGSSK</sequence>
<feature type="signal peptide" evidence="1">
    <location>
        <begin position="1"/>
        <end position="29"/>
    </location>
</feature>
<keyword evidence="4" id="KW-1185">Reference proteome</keyword>
<dbReference type="InterPro" id="IPR013096">
    <property type="entry name" value="Cupin_2"/>
</dbReference>
<dbReference type="InterPro" id="IPR014710">
    <property type="entry name" value="RmlC-like_jellyroll"/>
</dbReference>
<dbReference type="AlphaFoldDB" id="A0A5B6TF88"/>
<dbReference type="Gene3D" id="2.60.120.10">
    <property type="entry name" value="Jelly Rolls"/>
    <property type="match status" value="1"/>
</dbReference>
<dbReference type="RefSeq" id="WP_149090998.1">
    <property type="nucleotide sequence ID" value="NZ_VKKY01000002.1"/>
</dbReference>
<dbReference type="OrthoDB" id="9802489at2"/>
<dbReference type="PANTHER" id="PTHR43698">
    <property type="entry name" value="RIBD C-TERMINAL DOMAIN CONTAINING PROTEIN"/>
    <property type="match status" value="1"/>
</dbReference>
<gene>
    <name evidence="3" type="ORF">FOA19_11680</name>
</gene>
<dbReference type="SUPFAM" id="SSF51182">
    <property type="entry name" value="RmlC-like cupins"/>
    <property type="match status" value="1"/>
</dbReference>
<name>A0A5B6TF88_9BACT</name>
<comment type="caution">
    <text evidence="3">The sequence shown here is derived from an EMBL/GenBank/DDBJ whole genome shotgun (WGS) entry which is preliminary data.</text>
</comment>
<dbReference type="PANTHER" id="PTHR43698:SF1">
    <property type="entry name" value="BLL4564 PROTEIN"/>
    <property type="match status" value="1"/>
</dbReference>
<evidence type="ECO:0000313" key="4">
    <source>
        <dbReference type="Proteomes" id="UP000324133"/>
    </source>
</evidence>
<dbReference type="PROSITE" id="PS51257">
    <property type="entry name" value="PROKAR_LIPOPROTEIN"/>
    <property type="match status" value="1"/>
</dbReference>
<dbReference type="Proteomes" id="UP000324133">
    <property type="component" value="Unassembled WGS sequence"/>
</dbReference>
<protein>
    <submittedName>
        <fullName evidence="3">Cupin domain-containing protein</fullName>
    </submittedName>
</protein>
<dbReference type="InterPro" id="IPR047263">
    <property type="entry name" value="HNL-like_cupin"/>
</dbReference>
<dbReference type="InterPro" id="IPR011051">
    <property type="entry name" value="RmlC_Cupin_sf"/>
</dbReference>
<evidence type="ECO:0000259" key="2">
    <source>
        <dbReference type="Pfam" id="PF07883"/>
    </source>
</evidence>
<keyword evidence="1" id="KW-0732">Signal</keyword>
<dbReference type="EMBL" id="VKKY01000002">
    <property type="protein sequence ID" value="KAA3437935.1"/>
    <property type="molecule type" value="Genomic_DNA"/>
</dbReference>
<evidence type="ECO:0000256" key="1">
    <source>
        <dbReference type="SAM" id="SignalP"/>
    </source>
</evidence>
<organism evidence="3 4">
    <name type="scientific">Rufibacter hautae</name>
    <dbReference type="NCBI Taxonomy" id="2595005"/>
    <lineage>
        <taxon>Bacteria</taxon>
        <taxon>Pseudomonadati</taxon>
        <taxon>Bacteroidota</taxon>
        <taxon>Cytophagia</taxon>
        <taxon>Cytophagales</taxon>
        <taxon>Hymenobacteraceae</taxon>
        <taxon>Rufibacter</taxon>
    </lineage>
</organism>
<reference evidence="3 4" key="1">
    <citation type="submission" date="2019-07" db="EMBL/GenBank/DDBJ databases">
        <title>Rufibacter sp. nov., isolated from lake sediment.</title>
        <authorList>
            <person name="Qu J.-H."/>
        </authorList>
    </citation>
    <scope>NUCLEOTIDE SEQUENCE [LARGE SCALE GENOMIC DNA]</scope>
    <source>
        <strain evidence="3 4">NBS58-1</strain>
    </source>
</reference>
<feature type="chain" id="PRO_5022994721" evidence="1">
    <location>
        <begin position="30"/>
        <end position="167"/>
    </location>
</feature>
<proteinExistence type="predicted"/>
<dbReference type="CDD" id="cd02233">
    <property type="entry name" value="cupin_HNL-like"/>
    <property type="match status" value="1"/>
</dbReference>
<dbReference type="Pfam" id="PF07883">
    <property type="entry name" value="Cupin_2"/>
    <property type="match status" value="1"/>
</dbReference>
<accession>A0A5B6TF88</accession>